<dbReference type="InterPro" id="IPR011989">
    <property type="entry name" value="ARM-like"/>
</dbReference>
<dbReference type="Pfam" id="PF02985">
    <property type="entry name" value="HEAT"/>
    <property type="match status" value="1"/>
</dbReference>
<dbReference type="Gene3D" id="1.25.10.10">
    <property type="entry name" value="Leucine-rich Repeat Variant"/>
    <property type="match status" value="2"/>
</dbReference>
<proteinExistence type="predicted"/>
<gene>
    <name evidence="2" type="ORF">PIL02S_05086</name>
</gene>
<evidence type="ECO:0000313" key="2">
    <source>
        <dbReference type="EMBL" id="PYY26910.1"/>
    </source>
</evidence>
<sequence length="527" mass="61035">MRQLTSELRLRLDQLGTGTVQGTAEQLRHLGQSGEYILIPSLLRMMDDDSAIIRQAAEQAVARLLEVCPVSELVWLNKHVREWRPSPVIWKRFVEREVHKIDQASTIRLSMLTMHWSGYIREAAVRRMIREDESYSFPYLLLRLNDWVPEIRHLARAALELKLKPEHAKLWMENIMLVERLRICGRDQFESFIESVHHLLRQKECRFVLHNARVSPEPSIRQFAFRISLEAEGTDTGMIMEQALRDENPAIRRWAAQRVDRTLSGQKLREALLGMQLDSVPSIRREGLAVLATMYPDDAKAIIMDRLLDSNLPVRDTARRYAKQWMNVSYAEWYLDVIWGDVQHHLAAAISGLGETGDKADAEVLYEYAKHPSIAVRKAVIRGLMRLDASSYGMHFVHSLTSEQPGISREACRALMQHPYLIQPDEVAGLLSDPDALPHVVRNVLRIISSMSKWLQVGLLLQQLPEARHEWVKQAIHRQLYNWARYPNRRYGGRLSTAERERLHKLLSLCGQELDGDLLQRLEWLMQ</sequence>
<dbReference type="SUPFAM" id="SSF48371">
    <property type="entry name" value="ARM repeat"/>
    <property type="match status" value="2"/>
</dbReference>
<reference evidence="2 3" key="1">
    <citation type="submission" date="2018-01" db="EMBL/GenBank/DDBJ databases">
        <title>Genome sequence of the PGP bacterium Paenibacillus illinoisensis E3.</title>
        <authorList>
            <person name="Rolli E."/>
            <person name="Marasco R."/>
            <person name="Bessem C."/>
            <person name="Michoud G."/>
            <person name="Gaiarsa S."/>
            <person name="Borin S."/>
            <person name="Daffonchio D."/>
        </authorList>
    </citation>
    <scope>NUCLEOTIDE SEQUENCE [LARGE SCALE GENOMIC DNA]</scope>
    <source>
        <strain evidence="2 3">E3</strain>
    </source>
</reference>
<protein>
    <recommendedName>
        <fullName evidence="4">HEAT repeat domain-containing protein</fullName>
    </recommendedName>
</protein>
<dbReference type="EMBL" id="PRLG01000028">
    <property type="protein sequence ID" value="PYY26910.1"/>
    <property type="molecule type" value="Genomic_DNA"/>
</dbReference>
<evidence type="ECO:0008006" key="4">
    <source>
        <dbReference type="Google" id="ProtNLM"/>
    </source>
</evidence>
<organism evidence="2 3">
    <name type="scientific">Paenibacillus illinoisensis</name>
    <dbReference type="NCBI Taxonomy" id="59845"/>
    <lineage>
        <taxon>Bacteria</taxon>
        <taxon>Bacillati</taxon>
        <taxon>Bacillota</taxon>
        <taxon>Bacilli</taxon>
        <taxon>Bacillales</taxon>
        <taxon>Paenibacillaceae</taxon>
        <taxon>Paenibacillus</taxon>
    </lineage>
</organism>
<dbReference type="Proteomes" id="UP000247459">
    <property type="component" value="Unassembled WGS sequence"/>
</dbReference>
<evidence type="ECO:0000313" key="3">
    <source>
        <dbReference type="Proteomes" id="UP000247459"/>
    </source>
</evidence>
<dbReference type="RefSeq" id="WP_110821889.1">
    <property type="nucleotide sequence ID" value="NZ_PRLG01000028.1"/>
</dbReference>
<comment type="caution">
    <text evidence="2">The sequence shown here is derived from an EMBL/GenBank/DDBJ whole genome shotgun (WGS) entry which is preliminary data.</text>
</comment>
<name>A0A2W0C3X9_9BACL</name>
<keyword evidence="1" id="KW-0677">Repeat</keyword>
<dbReference type="PROSITE" id="PS50077">
    <property type="entry name" value="HEAT_REPEAT"/>
    <property type="match status" value="1"/>
</dbReference>
<accession>A0A2W0C3X9</accession>
<dbReference type="InterPro" id="IPR000357">
    <property type="entry name" value="HEAT"/>
</dbReference>
<dbReference type="OrthoDB" id="9776303at2"/>
<dbReference type="InterPro" id="IPR016024">
    <property type="entry name" value="ARM-type_fold"/>
</dbReference>
<dbReference type="InterPro" id="IPR021133">
    <property type="entry name" value="HEAT_type_2"/>
</dbReference>
<evidence type="ECO:0000256" key="1">
    <source>
        <dbReference type="ARBA" id="ARBA00022737"/>
    </source>
</evidence>
<dbReference type="AlphaFoldDB" id="A0A2W0C3X9"/>